<dbReference type="PANTHER" id="PTHR28014">
    <property type="entry name" value="NEGATIVE REGULATOR OF RAS-CAMP PATHWAY"/>
    <property type="match status" value="1"/>
</dbReference>
<dbReference type="InterPro" id="IPR053043">
    <property type="entry name" value="Ras-cAMP_regulatory"/>
</dbReference>
<evidence type="ECO:0000256" key="2">
    <source>
        <dbReference type="SAM" id="Phobius"/>
    </source>
</evidence>
<evidence type="ECO:0000259" key="3">
    <source>
        <dbReference type="Pfam" id="PF08550"/>
    </source>
</evidence>
<reference evidence="4" key="2">
    <citation type="submission" date="2023-06" db="EMBL/GenBank/DDBJ databases">
        <authorList>
            <consortium name="Lawrence Berkeley National Laboratory"/>
            <person name="Haridas S."/>
            <person name="Hensen N."/>
            <person name="Bonometti L."/>
            <person name="Westerberg I."/>
            <person name="Brannstrom I.O."/>
            <person name="Guillou S."/>
            <person name="Cros-Aarteil S."/>
            <person name="Calhoun S."/>
            <person name="Kuo A."/>
            <person name="Mondo S."/>
            <person name="Pangilinan J."/>
            <person name="Riley R."/>
            <person name="Labutti K."/>
            <person name="Andreopoulos B."/>
            <person name="Lipzen A."/>
            <person name="Chen C."/>
            <person name="Yanf M."/>
            <person name="Daum C."/>
            <person name="Ng V."/>
            <person name="Clum A."/>
            <person name="Steindorff A."/>
            <person name="Ohm R."/>
            <person name="Martin F."/>
            <person name="Silar P."/>
            <person name="Natvig D."/>
            <person name="Lalanne C."/>
            <person name="Gautier V."/>
            <person name="Ament-Velasquez S.L."/>
            <person name="Kruys A."/>
            <person name="Hutchinson M.I."/>
            <person name="Powell A.J."/>
            <person name="Barry K."/>
            <person name="Miller A.N."/>
            <person name="Grigoriev I.V."/>
            <person name="Debuchy R."/>
            <person name="Gladieux P."/>
            <person name="Thoren M.H."/>
            <person name="Johannesson H."/>
        </authorList>
    </citation>
    <scope>NUCLEOTIDE SEQUENCE</scope>
    <source>
        <strain evidence="4">CBS 118394</strain>
    </source>
</reference>
<organism evidence="4 5">
    <name type="scientific">Apodospora peruviana</name>
    <dbReference type="NCBI Taxonomy" id="516989"/>
    <lineage>
        <taxon>Eukaryota</taxon>
        <taxon>Fungi</taxon>
        <taxon>Dikarya</taxon>
        <taxon>Ascomycota</taxon>
        <taxon>Pezizomycotina</taxon>
        <taxon>Sordariomycetes</taxon>
        <taxon>Sordariomycetidae</taxon>
        <taxon>Sordariales</taxon>
        <taxon>Lasiosphaeriaceae</taxon>
        <taxon>Apodospora</taxon>
    </lineage>
</organism>
<feature type="transmembrane region" description="Helical" evidence="2">
    <location>
        <begin position="430"/>
        <end position="448"/>
    </location>
</feature>
<reference evidence="4" key="1">
    <citation type="journal article" date="2023" name="Mol. Phylogenet. Evol.">
        <title>Genome-scale phylogeny and comparative genomics of the fungal order Sordariales.</title>
        <authorList>
            <person name="Hensen N."/>
            <person name="Bonometti L."/>
            <person name="Westerberg I."/>
            <person name="Brannstrom I.O."/>
            <person name="Guillou S."/>
            <person name="Cros-Aarteil S."/>
            <person name="Calhoun S."/>
            <person name="Haridas S."/>
            <person name="Kuo A."/>
            <person name="Mondo S."/>
            <person name="Pangilinan J."/>
            <person name="Riley R."/>
            <person name="LaButti K."/>
            <person name="Andreopoulos B."/>
            <person name="Lipzen A."/>
            <person name="Chen C."/>
            <person name="Yan M."/>
            <person name="Daum C."/>
            <person name="Ng V."/>
            <person name="Clum A."/>
            <person name="Steindorff A."/>
            <person name="Ohm R.A."/>
            <person name="Martin F."/>
            <person name="Silar P."/>
            <person name="Natvig D.O."/>
            <person name="Lalanne C."/>
            <person name="Gautier V."/>
            <person name="Ament-Velasquez S.L."/>
            <person name="Kruys A."/>
            <person name="Hutchinson M.I."/>
            <person name="Powell A.J."/>
            <person name="Barry K."/>
            <person name="Miller A.N."/>
            <person name="Grigoriev I.V."/>
            <person name="Debuchy R."/>
            <person name="Gladieux P."/>
            <person name="Hiltunen Thoren M."/>
            <person name="Johannesson H."/>
        </authorList>
    </citation>
    <scope>NUCLEOTIDE SEQUENCE</scope>
    <source>
        <strain evidence="4">CBS 118394</strain>
    </source>
</reference>
<feature type="compositionally biased region" description="Polar residues" evidence="1">
    <location>
        <begin position="359"/>
        <end position="371"/>
    </location>
</feature>
<protein>
    <recommendedName>
        <fullName evidence="3">Nitrogen regulatory protein areA GATA-like domain-containing protein</fullName>
    </recommendedName>
</protein>
<keyword evidence="5" id="KW-1185">Reference proteome</keyword>
<sequence length="506" mass="56303">MTLQHSKLRSPPRMRASTIARAPSHTPIKIEAIIANNPNVEITSDINVQLKPATNADKSSCLDGDLAPHEQVKQPDSLPTSQEQVVAEVKGSYAGLVMVERKCIEVDNPQKKQDDANTVDVNVSHKVDTASPENLFSMWTVFARCRDSMAQERRLENLSWRLWNKETFYCDSQDPAFHEPPATSQPKDIQRRRGSEHGGQWNWDQEAMDYVQIIDGSSVRYTEYQGTGAFPTTQGARPPEDDLEQQRGFNYASPRETSFSPQYTSDGQYATANVSQLRHNPSSSGDQQLHRTARRKLCDLHSYYRASDYYGKCDEDEIVEINAYYYGGPFFAETGYASPRYDPPEHKPTAAPTGHTRRNSSCLVPDSNTVQPAPATRKVSERYPTNKIARTKLRPYQSLRKLLPVCLPVTLASLIGVALATGVPYQTPKIVAVGIAAMGSLGTGMTALQLENPDDPKGNQFIKMCLRIASSLFLLALASGYMLWFLPLDAQKKKNFLGGFGACLFV</sequence>
<dbReference type="GO" id="GO:0006808">
    <property type="term" value="P:regulation of nitrogen utilization"/>
    <property type="evidence" value="ECO:0007669"/>
    <property type="project" value="TreeGrafter"/>
</dbReference>
<dbReference type="Proteomes" id="UP001283341">
    <property type="component" value="Unassembled WGS sequence"/>
</dbReference>
<dbReference type="EMBL" id="JAUEDM010000006">
    <property type="protein sequence ID" value="KAK3314593.1"/>
    <property type="molecule type" value="Genomic_DNA"/>
</dbReference>
<keyword evidence="2" id="KW-1133">Transmembrane helix</keyword>
<evidence type="ECO:0000313" key="5">
    <source>
        <dbReference type="Proteomes" id="UP001283341"/>
    </source>
</evidence>
<proteinExistence type="predicted"/>
<comment type="caution">
    <text evidence="4">The sequence shown here is derived from an EMBL/GenBank/DDBJ whole genome shotgun (WGS) entry which is preliminary data.</text>
</comment>
<dbReference type="GO" id="GO:0031930">
    <property type="term" value="P:mitochondria-nucleus signaling pathway"/>
    <property type="evidence" value="ECO:0007669"/>
    <property type="project" value="TreeGrafter"/>
</dbReference>
<feature type="region of interest" description="Disordered" evidence="1">
    <location>
        <begin position="344"/>
        <end position="378"/>
    </location>
</feature>
<keyword evidence="2" id="KW-0472">Membrane</keyword>
<dbReference type="Pfam" id="PF08550">
    <property type="entry name" value="GATA_AreA"/>
    <property type="match status" value="1"/>
</dbReference>
<feature type="transmembrane region" description="Helical" evidence="2">
    <location>
        <begin position="468"/>
        <end position="486"/>
    </location>
</feature>
<evidence type="ECO:0000256" key="1">
    <source>
        <dbReference type="SAM" id="MobiDB-lite"/>
    </source>
</evidence>
<feature type="region of interest" description="Disordered" evidence="1">
    <location>
        <begin position="173"/>
        <end position="201"/>
    </location>
</feature>
<feature type="region of interest" description="Disordered" evidence="1">
    <location>
        <begin position="59"/>
        <end position="82"/>
    </location>
</feature>
<dbReference type="InterPro" id="IPR013860">
    <property type="entry name" value="AreA_GATA"/>
</dbReference>
<evidence type="ECO:0000313" key="4">
    <source>
        <dbReference type="EMBL" id="KAK3314593.1"/>
    </source>
</evidence>
<feature type="domain" description="Nitrogen regulatory protein areA GATA-like" evidence="3">
    <location>
        <begin position="138"/>
        <end position="165"/>
    </location>
</feature>
<dbReference type="AlphaFoldDB" id="A0AAE0HXB3"/>
<feature type="transmembrane region" description="Helical" evidence="2">
    <location>
        <begin position="402"/>
        <end position="424"/>
    </location>
</feature>
<name>A0AAE0HXB3_9PEZI</name>
<keyword evidence="2" id="KW-0812">Transmembrane</keyword>
<gene>
    <name evidence="4" type="ORF">B0H66DRAFT_605540</name>
</gene>
<accession>A0AAE0HXB3</accession>
<dbReference type="PANTHER" id="PTHR28014:SF1">
    <property type="entry name" value="NEGATIVE REGULATOR OF RAS-CAMP PATHWAY"/>
    <property type="match status" value="1"/>
</dbReference>
<dbReference type="GO" id="GO:0005737">
    <property type="term" value="C:cytoplasm"/>
    <property type="evidence" value="ECO:0007669"/>
    <property type="project" value="TreeGrafter"/>
</dbReference>
<dbReference type="GO" id="GO:0000122">
    <property type="term" value="P:negative regulation of transcription by RNA polymerase II"/>
    <property type="evidence" value="ECO:0007669"/>
    <property type="project" value="TreeGrafter"/>
</dbReference>